<evidence type="ECO:0000313" key="2">
    <source>
        <dbReference type="EMBL" id="RAK56357.1"/>
    </source>
</evidence>
<proteinExistence type="predicted"/>
<dbReference type="InterPro" id="IPR019225">
    <property type="entry name" value="DUF2155"/>
</dbReference>
<accession>A0A328AP50</accession>
<feature type="compositionally biased region" description="Polar residues" evidence="1">
    <location>
        <begin position="1"/>
        <end position="10"/>
    </location>
</feature>
<protein>
    <submittedName>
        <fullName evidence="2">DUF2155 domain-containing protein</fullName>
    </submittedName>
</protein>
<dbReference type="EMBL" id="QFYQ01000001">
    <property type="protein sequence ID" value="RAK56357.1"/>
    <property type="molecule type" value="Genomic_DNA"/>
</dbReference>
<reference evidence="3" key="1">
    <citation type="submission" date="2018-05" db="EMBL/GenBank/DDBJ databases">
        <authorList>
            <person name="Li X."/>
        </authorList>
    </citation>
    <scope>NUCLEOTIDE SEQUENCE [LARGE SCALE GENOMIC DNA]</scope>
    <source>
        <strain evidence="3">LX32</strain>
    </source>
</reference>
<evidence type="ECO:0000313" key="3">
    <source>
        <dbReference type="Proteomes" id="UP000249254"/>
    </source>
</evidence>
<organism evidence="2 3">
    <name type="scientific">Phenylobacterium soli</name>
    <dbReference type="NCBI Taxonomy" id="2170551"/>
    <lineage>
        <taxon>Bacteria</taxon>
        <taxon>Pseudomonadati</taxon>
        <taxon>Pseudomonadota</taxon>
        <taxon>Alphaproteobacteria</taxon>
        <taxon>Caulobacterales</taxon>
        <taxon>Caulobacteraceae</taxon>
        <taxon>Phenylobacterium</taxon>
    </lineage>
</organism>
<feature type="compositionally biased region" description="Low complexity" evidence="1">
    <location>
        <begin position="30"/>
        <end position="54"/>
    </location>
</feature>
<dbReference type="AlphaFoldDB" id="A0A328AP50"/>
<dbReference type="Proteomes" id="UP000249254">
    <property type="component" value="Unassembled WGS sequence"/>
</dbReference>
<name>A0A328AP50_9CAUL</name>
<sequence>MVAAQPTSSTPRPPQGAGAQRVAPTGTGVPSAPQAPVAQTAPTAPAPVSEEAPPANVPTPQPAVVPPITDKDVAPAPEVEQKAAAPKAPAGPQRRPRYDVAVLQVLDKVTAETLRFEAAVGKPVRYKTLIFTVKACEHTAADEPVEDSIAYLEILSQPRAEPGRPVLPAKQAFKGWMYASSPSLDPLEHPVYDAWLITCRTAAPVASAPPAPAR</sequence>
<dbReference type="Pfam" id="PF09923">
    <property type="entry name" value="DUF2155"/>
    <property type="match status" value="1"/>
</dbReference>
<gene>
    <name evidence="2" type="ORF">DJ017_13685</name>
</gene>
<comment type="caution">
    <text evidence="2">The sequence shown here is derived from an EMBL/GenBank/DDBJ whole genome shotgun (WGS) entry which is preliminary data.</text>
</comment>
<keyword evidence="3" id="KW-1185">Reference proteome</keyword>
<evidence type="ECO:0000256" key="1">
    <source>
        <dbReference type="SAM" id="MobiDB-lite"/>
    </source>
</evidence>
<feature type="compositionally biased region" description="Pro residues" evidence="1">
    <location>
        <begin position="55"/>
        <end position="65"/>
    </location>
</feature>
<dbReference type="OrthoDB" id="9810376at2"/>
<feature type="region of interest" description="Disordered" evidence="1">
    <location>
        <begin position="1"/>
        <end position="71"/>
    </location>
</feature>